<name>A0ABP6ZNS1_9ACTN</name>
<dbReference type="Proteomes" id="UP001500630">
    <property type="component" value="Unassembled WGS sequence"/>
</dbReference>
<evidence type="ECO:0000313" key="2">
    <source>
        <dbReference type="EMBL" id="GAA3612893.1"/>
    </source>
</evidence>
<dbReference type="Pfam" id="PF00296">
    <property type="entry name" value="Bac_luciferase"/>
    <property type="match status" value="1"/>
</dbReference>
<accession>A0ABP6ZNS1</accession>
<dbReference type="PANTHER" id="PTHR43244">
    <property type="match status" value="1"/>
</dbReference>
<dbReference type="SUPFAM" id="SSF51679">
    <property type="entry name" value="Bacterial luciferase-like"/>
    <property type="match status" value="1"/>
</dbReference>
<dbReference type="InterPro" id="IPR050564">
    <property type="entry name" value="F420-G6PD/mer"/>
</dbReference>
<organism evidence="2 3">
    <name type="scientific">Nonomuraea rosea</name>
    <dbReference type="NCBI Taxonomy" id="638574"/>
    <lineage>
        <taxon>Bacteria</taxon>
        <taxon>Bacillati</taxon>
        <taxon>Actinomycetota</taxon>
        <taxon>Actinomycetes</taxon>
        <taxon>Streptosporangiales</taxon>
        <taxon>Streptosporangiaceae</taxon>
        <taxon>Nonomuraea</taxon>
    </lineage>
</organism>
<dbReference type="EMBL" id="BAABDQ010000049">
    <property type="protein sequence ID" value="GAA3612893.1"/>
    <property type="molecule type" value="Genomic_DNA"/>
</dbReference>
<dbReference type="InterPro" id="IPR011251">
    <property type="entry name" value="Luciferase-like_dom"/>
</dbReference>
<evidence type="ECO:0000259" key="1">
    <source>
        <dbReference type="Pfam" id="PF00296"/>
    </source>
</evidence>
<comment type="caution">
    <text evidence="2">The sequence shown here is derived from an EMBL/GenBank/DDBJ whole genome shotgun (WGS) entry which is preliminary data.</text>
</comment>
<feature type="domain" description="Luciferase-like" evidence="1">
    <location>
        <begin position="18"/>
        <end position="188"/>
    </location>
</feature>
<reference evidence="3" key="1">
    <citation type="journal article" date="2019" name="Int. J. Syst. Evol. Microbiol.">
        <title>The Global Catalogue of Microorganisms (GCM) 10K type strain sequencing project: providing services to taxonomists for standard genome sequencing and annotation.</title>
        <authorList>
            <consortium name="The Broad Institute Genomics Platform"/>
            <consortium name="The Broad Institute Genome Sequencing Center for Infectious Disease"/>
            <person name="Wu L."/>
            <person name="Ma J."/>
        </authorList>
    </citation>
    <scope>NUCLEOTIDE SEQUENCE [LARGE SCALE GENOMIC DNA]</scope>
    <source>
        <strain evidence="3">JCM 17326</strain>
    </source>
</reference>
<protein>
    <recommendedName>
        <fullName evidence="1">Luciferase-like domain-containing protein</fullName>
    </recommendedName>
</protein>
<proteinExistence type="predicted"/>
<gene>
    <name evidence="2" type="ORF">GCM10022419_117370</name>
</gene>
<dbReference type="InterPro" id="IPR036661">
    <property type="entry name" value="Luciferase-like_sf"/>
</dbReference>
<evidence type="ECO:0000313" key="3">
    <source>
        <dbReference type="Proteomes" id="UP001500630"/>
    </source>
</evidence>
<keyword evidence="3" id="KW-1185">Reference proteome</keyword>
<dbReference type="PANTHER" id="PTHR43244:SF2">
    <property type="entry name" value="CONSERVED HYPOTHETICAL ALANINE AND PROLINE-RICH PROTEIN"/>
    <property type="match status" value="1"/>
</dbReference>
<dbReference type="Gene3D" id="3.20.20.30">
    <property type="entry name" value="Luciferase-like domain"/>
    <property type="match status" value="1"/>
</dbReference>
<sequence>MLGEQFERGRHDALAVARLDYDRPARHVREYLSALMPLLRGEAVDYRGATLSVTGQVTVPGATPPPVLLSALGPVMLRIAGELADGTVTVWTGARAVAEHIVPRITEAARAAGRPAPRVVASAMVAITNDPEKVRRRIAEQFGFAGDFAGYRAMLDRQGMSGIHETVIAGSERTVEAEIARYAAAGATDLLVSPVGDEEEQSRTFAFLGHAAF</sequence>